<keyword evidence="2" id="KW-0238">DNA-binding</keyword>
<dbReference type="PRINTS" id="PR00032">
    <property type="entry name" value="HTHARAC"/>
</dbReference>
<proteinExistence type="predicted"/>
<dbReference type="EMBL" id="JAHESE010000047">
    <property type="protein sequence ID" value="MBT1712015.1"/>
    <property type="molecule type" value="Genomic_DNA"/>
</dbReference>
<dbReference type="PROSITE" id="PS01124">
    <property type="entry name" value="HTH_ARAC_FAMILY_2"/>
    <property type="match status" value="1"/>
</dbReference>
<name>A0AAP2E3R1_9BACT</name>
<evidence type="ECO:0000259" key="4">
    <source>
        <dbReference type="PROSITE" id="PS01124"/>
    </source>
</evidence>
<comment type="caution">
    <text evidence="5">The sequence shown here is derived from an EMBL/GenBank/DDBJ whole genome shotgun (WGS) entry which is preliminary data.</text>
</comment>
<keyword evidence="3" id="KW-0804">Transcription</keyword>
<dbReference type="GO" id="GO:0003700">
    <property type="term" value="F:DNA-binding transcription factor activity"/>
    <property type="evidence" value="ECO:0007669"/>
    <property type="project" value="InterPro"/>
</dbReference>
<keyword evidence="1" id="KW-0805">Transcription regulation</keyword>
<dbReference type="SMART" id="SM00342">
    <property type="entry name" value="HTH_ARAC"/>
    <property type="match status" value="1"/>
</dbReference>
<evidence type="ECO:0000313" key="6">
    <source>
        <dbReference type="Proteomes" id="UP001319080"/>
    </source>
</evidence>
<sequence length="287" mass="32971">MRYLIQPSPAHPLISIMKYDAQNRQIGTPGDRISLDFYKISFKTSFSGKIKYGQSYYDFEDGGLAFIAPRQIVFTPDTEYGYEGYSLFFHPDFLRKYPLMNTIQQYGFFHYSTSEALFLSAKEKKVVEALFNSMQDELNNNIDAFSQDILITQIEQLLAVSNRFYNRQFITQRVVNNDLIARMEKILSDHFAGEQVNEGLPTVQQIADALHVSPHYLGDMLRSVTGQNTQQHIHSMVIEKAKEMLSVGTLTVAEVAYQLGFGQPQSFNKLFKRKTGVTPMEYRKSFN</sequence>
<dbReference type="InterPro" id="IPR018060">
    <property type="entry name" value="HTH_AraC"/>
</dbReference>
<evidence type="ECO:0000313" key="5">
    <source>
        <dbReference type="EMBL" id="MBT1712015.1"/>
    </source>
</evidence>
<feature type="domain" description="HTH araC/xylS-type" evidence="4">
    <location>
        <begin position="181"/>
        <end position="285"/>
    </location>
</feature>
<organism evidence="5 6">
    <name type="scientific">Dawidia cretensis</name>
    <dbReference type="NCBI Taxonomy" id="2782350"/>
    <lineage>
        <taxon>Bacteria</taxon>
        <taxon>Pseudomonadati</taxon>
        <taxon>Bacteroidota</taxon>
        <taxon>Cytophagia</taxon>
        <taxon>Cytophagales</taxon>
        <taxon>Chryseotaleaceae</taxon>
        <taxon>Dawidia</taxon>
    </lineage>
</organism>
<dbReference type="AlphaFoldDB" id="A0AAP2E3R1"/>
<dbReference type="Pfam" id="PF12833">
    <property type="entry name" value="HTH_18"/>
    <property type="match status" value="1"/>
</dbReference>
<dbReference type="InterPro" id="IPR009057">
    <property type="entry name" value="Homeodomain-like_sf"/>
</dbReference>
<dbReference type="Proteomes" id="UP001319080">
    <property type="component" value="Unassembled WGS sequence"/>
</dbReference>
<dbReference type="PANTHER" id="PTHR43280:SF32">
    <property type="entry name" value="TRANSCRIPTIONAL REGULATORY PROTEIN"/>
    <property type="match status" value="1"/>
</dbReference>
<dbReference type="SUPFAM" id="SSF46689">
    <property type="entry name" value="Homeodomain-like"/>
    <property type="match status" value="1"/>
</dbReference>
<protein>
    <submittedName>
        <fullName evidence="5">Helix-turn-helix transcriptional regulator</fullName>
    </submittedName>
</protein>
<reference evidence="5 6" key="1">
    <citation type="submission" date="2021-05" db="EMBL/GenBank/DDBJ databases">
        <title>A Polyphasic approach of four new species of the genus Ohtaekwangia: Ohtaekwangia histidinii sp. nov., Ohtaekwangia cretensis sp. nov., Ohtaekwangia indiensis sp. nov., Ohtaekwangia reichenbachii sp. nov. from diverse environment.</title>
        <authorList>
            <person name="Octaviana S."/>
        </authorList>
    </citation>
    <scope>NUCLEOTIDE SEQUENCE [LARGE SCALE GENOMIC DNA]</scope>
    <source>
        <strain evidence="5 6">PWU5</strain>
    </source>
</reference>
<accession>A0AAP2E3R1</accession>
<dbReference type="PANTHER" id="PTHR43280">
    <property type="entry name" value="ARAC-FAMILY TRANSCRIPTIONAL REGULATOR"/>
    <property type="match status" value="1"/>
</dbReference>
<dbReference type="InterPro" id="IPR020449">
    <property type="entry name" value="Tscrpt_reg_AraC-type_HTH"/>
</dbReference>
<evidence type="ECO:0000256" key="3">
    <source>
        <dbReference type="ARBA" id="ARBA00023163"/>
    </source>
</evidence>
<gene>
    <name evidence="5" type="ORF">KK062_27480</name>
</gene>
<evidence type="ECO:0000256" key="1">
    <source>
        <dbReference type="ARBA" id="ARBA00023015"/>
    </source>
</evidence>
<dbReference type="Gene3D" id="1.10.10.60">
    <property type="entry name" value="Homeodomain-like"/>
    <property type="match status" value="2"/>
</dbReference>
<dbReference type="GO" id="GO:0043565">
    <property type="term" value="F:sequence-specific DNA binding"/>
    <property type="evidence" value="ECO:0007669"/>
    <property type="project" value="InterPro"/>
</dbReference>
<evidence type="ECO:0000256" key="2">
    <source>
        <dbReference type="ARBA" id="ARBA00023125"/>
    </source>
</evidence>
<keyword evidence="6" id="KW-1185">Reference proteome</keyword>